<dbReference type="GO" id="GO:0005886">
    <property type="term" value="C:plasma membrane"/>
    <property type="evidence" value="ECO:0007669"/>
    <property type="project" value="UniProtKB-SubCell"/>
</dbReference>
<dbReference type="PANTHER" id="PTHR35864">
    <property type="entry name" value="ZINC METALLOPROTEASE MJ0611-RELATED"/>
    <property type="match status" value="1"/>
</dbReference>
<dbReference type="InterPro" id="IPR044537">
    <property type="entry name" value="Rip2-like"/>
</dbReference>
<dbReference type="InterPro" id="IPR052348">
    <property type="entry name" value="Metallopeptidase_M50B"/>
</dbReference>
<dbReference type="GO" id="GO:0006508">
    <property type="term" value="P:proteolysis"/>
    <property type="evidence" value="ECO:0007669"/>
    <property type="project" value="UniProtKB-KW"/>
</dbReference>
<keyword evidence="10 13" id="KW-1133">Transmembrane helix</keyword>
<comment type="subcellular location">
    <subcellularLocation>
        <location evidence="2">Cell membrane</location>
        <topology evidence="2">Multi-pass membrane protein</topology>
    </subcellularLocation>
</comment>
<protein>
    <submittedName>
        <fullName evidence="15">Site-2 protease family protein</fullName>
    </submittedName>
</protein>
<evidence type="ECO:0000256" key="11">
    <source>
        <dbReference type="ARBA" id="ARBA00023049"/>
    </source>
</evidence>
<dbReference type="AlphaFoldDB" id="A0A2G9YSU9"/>
<evidence type="ECO:0000256" key="1">
    <source>
        <dbReference type="ARBA" id="ARBA00001947"/>
    </source>
</evidence>
<accession>A0A2G9YSU9</accession>
<dbReference type="GO" id="GO:0008237">
    <property type="term" value="F:metallopeptidase activity"/>
    <property type="evidence" value="ECO:0007669"/>
    <property type="project" value="UniProtKB-KW"/>
</dbReference>
<feature type="transmembrane region" description="Helical" evidence="13">
    <location>
        <begin position="5"/>
        <end position="27"/>
    </location>
</feature>
<name>A0A2G9YSU9_9BACT</name>
<dbReference type="Proteomes" id="UP000229054">
    <property type="component" value="Unassembled WGS sequence"/>
</dbReference>
<keyword evidence="6 13" id="KW-0812">Transmembrane</keyword>
<keyword evidence="8" id="KW-0378">Hydrolase</keyword>
<gene>
    <name evidence="15" type="ORF">COX38_01360</name>
</gene>
<evidence type="ECO:0000256" key="10">
    <source>
        <dbReference type="ARBA" id="ARBA00022989"/>
    </source>
</evidence>
<dbReference type="InterPro" id="IPR008915">
    <property type="entry name" value="Peptidase_M50"/>
</dbReference>
<proteinExistence type="inferred from homology"/>
<evidence type="ECO:0000256" key="12">
    <source>
        <dbReference type="ARBA" id="ARBA00023136"/>
    </source>
</evidence>
<evidence type="ECO:0000256" key="4">
    <source>
        <dbReference type="ARBA" id="ARBA00022475"/>
    </source>
</evidence>
<keyword evidence="11" id="KW-0482">Metalloprotease</keyword>
<dbReference type="Pfam" id="PF02163">
    <property type="entry name" value="Peptidase_M50"/>
    <property type="match status" value="1"/>
</dbReference>
<feature type="domain" description="Peptidase M50" evidence="14">
    <location>
        <begin position="122"/>
        <end position="180"/>
    </location>
</feature>
<keyword evidence="4" id="KW-1003">Cell membrane</keyword>
<keyword evidence="9" id="KW-0862">Zinc</keyword>
<dbReference type="PANTHER" id="PTHR35864:SF1">
    <property type="entry name" value="ZINC METALLOPROTEASE YWHC-RELATED"/>
    <property type="match status" value="1"/>
</dbReference>
<comment type="caution">
    <text evidence="15">The sequence shown here is derived from an EMBL/GenBank/DDBJ whole genome shotgun (WGS) entry which is preliminary data.</text>
</comment>
<keyword evidence="7" id="KW-0479">Metal-binding</keyword>
<evidence type="ECO:0000256" key="7">
    <source>
        <dbReference type="ARBA" id="ARBA00022723"/>
    </source>
</evidence>
<dbReference type="CDD" id="cd06158">
    <property type="entry name" value="S2P-M50_like_1"/>
    <property type="match status" value="1"/>
</dbReference>
<evidence type="ECO:0000256" key="3">
    <source>
        <dbReference type="ARBA" id="ARBA00007931"/>
    </source>
</evidence>
<evidence type="ECO:0000259" key="14">
    <source>
        <dbReference type="Pfam" id="PF02163"/>
    </source>
</evidence>
<feature type="transmembrane region" description="Helical" evidence="13">
    <location>
        <begin position="168"/>
        <end position="192"/>
    </location>
</feature>
<organism evidence="15 16">
    <name type="scientific">Candidatus Nealsonbacteria bacterium CG23_combo_of_CG06-09_8_20_14_all_39_25</name>
    <dbReference type="NCBI Taxonomy" id="1974723"/>
    <lineage>
        <taxon>Bacteria</taxon>
        <taxon>Candidatus Nealsoniibacteriota</taxon>
    </lineage>
</organism>
<evidence type="ECO:0000256" key="8">
    <source>
        <dbReference type="ARBA" id="ARBA00022801"/>
    </source>
</evidence>
<feature type="transmembrane region" description="Helical" evidence="13">
    <location>
        <begin position="47"/>
        <end position="70"/>
    </location>
</feature>
<sequence>MEFKFFLYIIVVTSAIFHEYFHGWAAFQLGDPTAKYAGRLTLNPLKHIDPIGTVLMPLFLLFFFGGFIGWAKPVPYNPYNLRDQKRGVSKIAIAGPGANFLIALIFGILLRFAPLGGFLIIALTWIVYVNIFLGLFNLIPIPPLDGSKLLMDFFPQSRILRVLEQSPLSIFLAIAVAIMFLPFLSSLIYYSIVGSSFLGLTF</sequence>
<evidence type="ECO:0000256" key="13">
    <source>
        <dbReference type="SAM" id="Phobius"/>
    </source>
</evidence>
<evidence type="ECO:0000256" key="5">
    <source>
        <dbReference type="ARBA" id="ARBA00022670"/>
    </source>
</evidence>
<keyword evidence="5 15" id="KW-0645">Protease</keyword>
<comment type="similarity">
    <text evidence="3">Belongs to the peptidase M50B family.</text>
</comment>
<keyword evidence="12 13" id="KW-0472">Membrane</keyword>
<evidence type="ECO:0000313" key="16">
    <source>
        <dbReference type="Proteomes" id="UP000229054"/>
    </source>
</evidence>
<evidence type="ECO:0000256" key="9">
    <source>
        <dbReference type="ARBA" id="ARBA00022833"/>
    </source>
</evidence>
<feature type="transmembrane region" description="Helical" evidence="13">
    <location>
        <begin position="91"/>
        <end position="112"/>
    </location>
</feature>
<comment type="cofactor">
    <cofactor evidence="1">
        <name>Zn(2+)</name>
        <dbReference type="ChEBI" id="CHEBI:29105"/>
    </cofactor>
</comment>
<reference evidence="15 16" key="1">
    <citation type="submission" date="2017-09" db="EMBL/GenBank/DDBJ databases">
        <title>Depth-based differentiation of microbial function through sediment-hosted aquifers and enrichment of novel symbionts in the deep terrestrial subsurface.</title>
        <authorList>
            <person name="Probst A.J."/>
            <person name="Ladd B."/>
            <person name="Jarett J.K."/>
            <person name="Geller-Mcgrath D.E."/>
            <person name="Sieber C.M."/>
            <person name="Emerson J.B."/>
            <person name="Anantharaman K."/>
            <person name="Thomas B.C."/>
            <person name="Malmstrom R."/>
            <person name="Stieglmeier M."/>
            <person name="Klingl A."/>
            <person name="Woyke T."/>
            <person name="Ryan C.M."/>
            <person name="Banfield J.F."/>
        </authorList>
    </citation>
    <scope>NUCLEOTIDE SEQUENCE [LARGE SCALE GENOMIC DNA]</scope>
    <source>
        <strain evidence="15">CG23_combo_of_CG06-09_8_20_14_all_39_25</strain>
    </source>
</reference>
<dbReference type="GO" id="GO:0046872">
    <property type="term" value="F:metal ion binding"/>
    <property type="evidence" value="ECO:0007669"/>
    <property type="project" value="UniProtKB-KW"/>
</dbReference>
<dbReference type="EMBL" id="PCRN01000054">
    <property type="protein sequence ID" value="PIP22307.1"/>
    <property type="molecule type" value="Genomic_DNA"/>
</dbReference>
<evidence type="ECO:0000256" key="6">
    <source>
        <dbReference type="ARBA" id="ARBA00022692"/>
    </source>
</evidence>
<evidence type="ECO:0000313" key="15">
    <source>
        <dbReference type="EMBL" id="PIP22307.1"/>
    </source>
</evidence>
<evidence type="ECO:0000256" key="2">
    <source>
        <dbReference type="ARBA" id="ARBA00004651"/>
    </source>
</evidence>
<feature type="transmembrane region" description="Helical" evidence="13">
    <location>
        <begin position="118"/>
        <end position="139"/>
    </location>
</feature>